<evidence type="ECO:0000259" key="1">
    <source>
        <dbReference type="Pfam" id="PF00668"/>
    </source>
</evidence>
<dbReference type="RefSeq" id="XP_030985883.1">
    <property type="nucleotide sequence ID" value="XM_031122619.1"/>
</dbReference>
<name>A0A6P8BF64_PYRGI</name>
<dbReference type="KEGG" id="pgri:PgNI_02556"/>
<organism evidence="2 3">
    <name type="scientific">Pyricularia grisea</name>
    <name type="common">Crabgrass-specific blast fungus</name>
    <name type="synonym">Magnaporthe grisea</name>
    <dbReference type="NCBI Taxonomy" id="148305"/>
    <lineage>
        <taxon>Eukaryota</taxon>
        <taxon>Fungi</taxon>
        <taxon>Dikarya</taxon>
        <taxon>Ascomycota</taxon>
        <taxon>Pezizomycotina</taxon>
        <taxon>Sordariomycetes</taxon>
        <taxon>Sordariomycetidae</taxon>
        <taxon>Magnaporthales</taxon>
        <taxon>Pyriculariaceae</taxon>
        <taxon>Pyricularia</taxon>
    </lineage>
</organism>
<dbReference type="Gene3D" id="3.30.559.10">
    <property type="entry name" value="Chloramphenicol acetyltransferase-like domain"/>
    <property type="match status" value="1"/>
</dbReference>
<dbReference type="GO" id="GO:0044550">
    <property type="term" value="P:secondary metabolite biosynthetic process"/>
    <property type="evidence" value="ECO:0007669"/>
    <property type="project" value="TreeGrafter"/>
</dbReference>
<protein>
    <recommendedName>
        <fullName evidence="1">Condensation domain-containing protein</fullName>
    </recommendedName>
</protein>
<dbReference type="GeneID" id="41957530"/>
<dbReference type="SUPFAM" id="SSF52777">
    <property type="entry name" value="CoA-dependent acyltransferases"/>
    <property type="match status" value="2"/>
</dbReference>
<dbReference type="Proteomes" id="UP000515153">
    <property type="component" value="Unplaced"/>
</dbReference>
<accession>A0A6P8BF64</accession>
<dbReference type="Pfam" id="PF00668">
    <property type="entry name" value="Condensation"/>
    <property type="match status" value="1"/>
</dbReference>
<dbReference type="InterPro" id="IPR001242">
    <property type="entry name" value="Condensation_dom"/>
</dbReference>
<keyword evidence="2" id="KW-1185">Reference proteome</keyword>
<reference evidence="3" key="3">
    <citation type="submission" date="2025-08" db="UniProtKB">
        <authorList>
            <consortium name="RefSeq"/>
        </authorList>
    </citation>
    <scope>IDENTIFICATION</scope>
    <source>
        <strain evidence="3">NI907</strain>
    </source>
</reference>
<dbReference type="PANTHER" id="PTHR45527">
    <property type="entry name" value="NONRIBOSOMAL PEPTIDE SYNTHETASE"/>
    <property type="match status" value="1"/>
</dbReference>
<dbReference type="GO" id="GO:0031177">
    <property type="term" value="F:phosphopantetheine binding"/>
    <property type="evidence" value="ECO:0007669"/>
    <property type="project" value="TreeGrafter"/>
</dbReference>
<gene>
    <name evidence="3" type="ORF">PgNI_02556</name>
</gene>
<dbReference type="AlphaFoldDB" id="A0A6P8BF64"/>
<evidence type="ECO:0000313" key="3">
    <source>
        <dbReference type="RefSeq" id="XP_030985883.1"/>
    </source>
</evidence>
<sequence length="714" mass="78113">MDGFPLTVHSRVDSRALTVQLEERILQVESREENKVSSAYDNLRITFSMTLLVPISSLDSSSSLIRLGGNSLASIRPTNGLKKYGYAALAIQILRLDTIGELEKLFTAIPQAADEADYTIGDAVATDVQKKFLQRSLVNPGYSALIGTARYVGDRRDVPTASELHKAFVVALSAHGIFQTRFDAHTFTLSDLGRLNPAWQKVSVPPGEFETAIENEKIKALQASQDTVGIDLEVPYFAITVVAVPERHDIAYVALVHHALVDNYSAALVLRDLDPALRGEPVMQGTVWADFARFKERYRQKKLSRTIARFQEILGPLPHTSVLQVPASTTPPAVEEYWDLAILDAPCRGITRATLEAPASARGITASTMAYAAWALCLSRISGWDCVGFAVNLSGRTVPRPPALAVIGPVHRRSMGEKVSAWLASVHRLNLGIMEFDGVAGSLPDDMRNHPNVTTTSVQYLVDMPEMPPSWTFKATQTHGYLLDWYFYPSRSGNDVLWSELEFNFAKVDEAWAKEAAKIPVLFLEGLICAASASDAVSVRLLERTLVTHGWIWVQNVGTALAFSGSTSAFYYNGVALVPEQYSISGQAELDDDIVFPAQSDSHVGSNHDKYPVVVAKPPRHTIPVLPAVTSDTSLFATVSVFVWPKSSSPRDFLVISSSTDLYRDPGRRLNSPLLTKIFVSTVPTIAVMTRTPNGAISMRSVSDSVVIAALELE</sequence>
<dbReference type="GO" id="GO:0005737">
    <property type="term" value="C:cytoplasm"/>
    <property type="evidence" value="ECO:0007669"/>
    <property type="project" value="TreeGrafter"/>
</dbReference>
<dbReference type="GO" id="GO:0043041">
    <property type="term" value="P:amino acid activation for nonribosomal peptide biosynthetic process"/>
    <property type="evidence" value="ECO:0007669"/>
    <property type="project" value="TreeGrafter"/>
</dbReference>
<reference evidence="3" key="1">
    <citation type="journal article" date="2019" name="Mol. Biol. Evol.">
        <title>Blast fungal genomes show frequent chromosomal changes, gene gains and losses, and effector gene turnover.</title>
        <authorList>
            <person name="Gomez Luciano L.B."/>
            <person name="Jason Tsai I."/>
            <person name="Chuma I."/>
            <person name="Tosa Y."/>
            <person name="Chen Y.H."/>
            <person name="Li J.Y."/>
            <person name="Li M.Y."/>
            <person name="Jade Lu M.Y."/>
            <person name="Nakayashiki H."/>
            <person name="Li W.H."/>
        </authorList>
    </citation>
    <scope>NUCLEOTIDE SEQUENCE</scope>
    <source>
        <strain evidence="3">NI907</strain>
    </source>
</reference>
<dbReference type="Gene3D" id="3.30.559.30">
    <property type="entry name" value="Nonribosomal peptide synthetase, condensation domain"/>
    <property type="match status" value="1"/>
</dbReference>
<proteinExistence type="predicted"/>
<feature type="domain" description="Condensation" evidence="1">
    <location>
        <begin position="162"/>
        <end position="399"/>
    </location>
</feature>
<dbReference type="GO" id="GO:0003824">
    <property type="term" value="F:catalytic activity"/>
    <property type="evidence" value="ECO:0007669"/>
    <property type="project" value="InterPro"/>
</dbReference>
<dbReference type="InterPro" id="IPR023213">
    <property type="entry name" value="CAT-like_dom_sf"/>
</dbReference>
<dbReference type="PANTHER" id="PTHR45527:SF1">
    <property type="entry name" value="FATTY ACID SYNTHASE"/>
    <property type="match status" value="1"/>
</dbReference>
<reference evidence="3" key="2">
    <citation type="submission" date="2019-10" db="EMBL/GenBank/DDBJ databases">
        <authorList>
            <consortium name="NCBI Genome Project"/>
        </authorList>
    </citation>
    <scope>NUCLEOTIDE SEQUENCE</scope>
    <source>
        <strain evidence="3">NI907</strain>
    </source>
</reference>
<evidence type="ECO:0000313" key="2">
    <source>
        <dbReference type="Proteomes" id="UP000515153"/>
    </source>
</evidence>